<organism evidence="2 3">
    <name type="scientific">Chryseobacterium artocarpi</name>
    <dbReference type="NCBI Taxonomy" id="1414727"/>
    <lineage>
        <taxon>Bacteria</taxon>
        <taxon>Pseudomonadati</taxon>
        <taxon>Bacteroidota</taxon>
        <taxon>Flavobacteriia</taxon>
        <taxon>Flavobacteriales</taxon>
        <taxon>Weeksellaceae</taxon>
        <taxon>Chryseobacterium group</taxon>
        <taxon>Chryseobacterium</taxon>
    </lineage>
</organism>
<name>A0A1B8ZC43_9FLAO</name>
<evidence type="ECO:0000313" key="3">
    <source>
        <dbReference type="Proteomes" id="UP000092651"/>
    </source>
</evidence>
<dbReference type="AlphaFoldDB" id="A0A1B8ZC43"/>
<evidence type="ECO:0000259" key="1">
    <source>
        <dbReference type="Pfam" id="PF21781"/>
    </source>
</evidence>
<sequence length="119" mass="14371">MKNPTISANDFYNQFYCTEHYYSYLLGLLLTDGVKTVADEEKCYWFIDIIVSYQFYEKFRKEDFQVWKIERLDGNRFQVSATDGNENELLKREIPFSDFFFQEFTIWKEGDVLLLPSEH</sequence>
<dbReference type="RefSeq" id="WP_065396233.1">
    <property type="nucleotide sequence ID" value="NZ_MAYH01000048.1"/>
</dbReference>
<dbReference type="EMBL" id="MAYH01000048">
    <property type="protein sequence ID" value="OCA69134.1"/>
    <property type="molecule type" value="Genomic_DNA"/>
</dbReference>
<keyword evidence="3" id="KW-1185">Reference proteome</keyword>
<dbReference type="InterPro" id="IPR049241">
    <property type="entry name" value="DUF6876"/>
</dbReference>
<dbReference type="Pfam" id="PF21781">
    <property type="entry name" value="DUF6876"/>
    <property type="match status" value="1"/>
</dbReference>
<proteinExistence type="predicted"/>
<evidence type="ECO:0000313" key="2">
    <source>
        <dbReference type="EMBL" id="OCA69134.1"/>
    </source>
</evidence>
<reference evidence="2 3" key="1">
    <citation type="submission" date="2016-07" db="EMBL/GenBank/DDBJ databases">
        <authorList>
            <person name="Jeong J.-J."/>
            <person name="Kim D.W."/>
            <person name="Sang M.K."/>
            <person name="Choi I.-G."/>
            <person name="Kim K.D."/>
        </authorList>
    </citation>
    <scope>NUCLEOTIDE SEQUENCE [LARGE SCALE GENOMIC DNA]</scope>
    <source>
        <strain evidence="2 3">UTM-3</strain>
    </source>
</reference>
<protein>
    <recommendedName>
        <fullName evidence="1">DUF6876 domain-containing protein</fullName>
    </recommendedName>
</protein>
<dbReference type="Proteomes" id="UP000092651">
    <property type="component" value="Unassembled WGS sequence"/>
</dbReference>
<dbReference type="OrthoDB" id="1255124at2"/>
<comment type="caution">
    <text evidence="2">The sequence shown here is derived from an EMBL/GenBank/DDBJ whole genome shotgun (WGS) entry which is preliminary data.</text>
</comment>
<accession>A0A1B8ZC43</accession>
<feature type="domain" description="DUF6876" evidence="1">
    <location>
        <begin position="9"/>
        <end position="119"/>
    </location>
</feature>
<gene>
    <name evidence="2" type="ORF">BBI01_18175</name>
</gene>